<dbReference type="Proteomes" id="UP000235405">
    <property type="component" value="Unassembled WGS sequence"/>
</dbReference>
<evidence type="ECO:0000256" key="1">
    <source>
        <dbReference type="SAM" id="Phobius"/>
    </source>
</evidence>
<dbReference type="AlphaFoldDB" id="A0A2N7CGP6"/>
<keyword evidence="1" id="KW-1133">Transmembrane helix</keyword>
<accession>A0A2N7CGP6</accession>
<organism evidence="2 3">
    <name type="scientific">Vibrio splendidus</name>
    <dbReference type="NCBI Taxonomy" id="29497"/>
    <lineage>
        <taxon>Bacteria</taxon>
        <taxon>Pseudomonadati</taxon>
        <taxon>Pseudomonadota</taxon>
        <taxon>Gammaproteobacteria</taxon>
        <taxon>Vibrionales</taxon>
        <taxon>Vibrionaceae</taxon>
        <taxon>Vibrio</taxon>
    </lineage>
</organism>
<keyword evidence="1" id="KW-0472">Membrane</keyword>
<feature type="transmembrane region" description="Helical" evidence="1">
    <location>
        <begin position="88"/>
        <end position="108"/>
    </location>
</feature>
<feature type="transmembrane region" description="Helical" evidence="1">
    <location>
        <begin position="114"/>
        <end position="132"/>
    </location>
</feature>
<sequence>MDISKGVVSKLRNTVEISSGGHNNGVTTTHVTIFQIDKQPVQLKSNEAILIDENDNVAVAGKVNNGIFNAYAYKNNTTGVSGNIGMRLHLFFGIVFPLAGAYTINVFSTPFSSPMPKLIGAIFIGSGLYTFYKGIQISKASKLLQLK</sequence>
<gene>
    <name evidence="2" type="ORF">BCV19_04815</name>
</gene>
<protein>
    <submittedName>
        <fullName evidence="2">Uncharacterized protein</fullName>
    </submittedName>
</protein>
<comment type="caution">
    <text evidence="2">The sequence shown here is derived from an EMBL/GenBank/DDBJ whole genome shotgun (WGS) entry which is preliminary data.</text>
</comment>
<dbReference type="EMBL" id="MCSW01000154">
    <property type="protein sequence ID" value="PMF23091.1"/>
    <property type="molecule type" value="Genomic_DNA"/>
</dbReference>
<reference evidence="3" key="1">
    <citation type="submission" date="2016-07" db="EMBL/GenBank/DDBJ databases">
        <title>Nontailed viruses are major unrecognized killers of bacteria in the ocean.</title>
        <authorList>
            <person name="Kauffman K."/>
            <person name="Hussain F."/>
            <person name="Yang J."/>
            <person name="Arevalo P."/>
            <person name="Brown J."/>
            <person name="Cutler M."/>
            <person name="Kelly L."/>
            <person name="Polz M.F."/>
        </authorList>
    </citation>
    <scope>NUCLEOTIDE SEQUENCE [LARGE SCALE GENOMIC DNA]</scope>
    <source>
        <strain evidence="3">10N.286.54.F3</strain>
    </source>
</reference>
<proteinExistence type="predicted"/>
<dbReference type="RefSeq" id="WP_102482221.1">
    <property type="nucleotide sequence ID" value="NZ_MCSW01000154.1"/>
</dbReference>
<name>A0A2N7CGP6_VIBSP</name>
<evidence type="ECO:0000313" key="3">
    <source>
        <dbReference type="Proteomes" id="UP000235405"/>
    </source>
</evidence>
<keyword evidence="1" id="KW-0812">Transmembrane</keyword>
<evidence type="ECO:0000313" key="2">
    <source>
        <dbReference type="EMBL" id="PMF23091.1"/>
    </source>
</evidence>